<sequence length="109" mass="12365">MRRGRRCALRRRGAKEGAGFIKSNKQRKLPVFSNPVHHQQSRYRLIRYRHRRASSSTIHDTKVEDSSVQNVPEVDKLVDGHSTRVDETFGAVLFANPEAASPSDIPTKV</sequence>
<gene>
    <name evidence="1" type="ORF">EVAR_30626_1</name>
</gene>
<reference evidence="1 2" key="1">
    <citation type="journal article" date="2019" name="Commun. Biol.">
        <title>The bagworm genome reveals a unique fibroin gene that provides high tensile strength.</title>
        <authorList>
            <person name="Kono N."/>
            <person name="Nakamura H."/>
            <person name="Ohtoshi R."/>
            <person name="Tomita M."/>
            <person name="Numata K."/>
            <person name="Arakawa K."/>
        </authorList>
    </citation>
    <scope>NUCLEOTIDE SEQUENCE [LARGE SCALE GENOMIC DNA]</scope>
</reference>
<comment type="caution">
    <text evidence="1">The sequence shown here is derived from an EMBL/GenBank/DDBJ whole genome shotgun (WGS) entry which is preliminary data.</text>
</comment>
<protein>
    <submittedName>
        <fullName evidence="1">Uncharacterized protein</fullName>
    </submittedName>
</protein>
<dbReference type="Proteomes" id="UP000299102">
    <property type="component" value="Unassembled WGS sequence"/>
</dbReference>
<dbReference type="EMBL" id="BGZK01000503">
    <property type="protein sequence ID" value="GBP47536.1"/>
    <property type="molecule type" value="Genomic_DNA"/>
</dbReference>
<dbReference type="AlphaFoldDB" id="A0A4C1W831"/>
<name>A0A4C1W831_EUMVA</name>
<evidence type="ECO:0000313" key="2">
    <source>
        <dbReference type="Proteomes" id="UP000299102"/>
    </source>
</evidence>
<organism evidence="1 2">
    <name type="scientific">Eumeta variegata</name>
    <name type="common">Bagworm moth</name>
    <name type="synonym">Eumeta japonica</name>
    <dbReference type="NCBI Taxonomy" id="151549"/>
    <lineage>
        <taxon>Eukaryota</taxon>
        <taxon>Metazoa</taxon>
        <taxon>Ecdysozoa</taxon>
        <taxon>Arthropoda</taxon>
        <taxon>Hexapoda</taxon>
        <taxon>Insecta</taxon>
        <taxon>Pterygota</taxon>
        <taxon>Neoptera</taxon>
        <taxon>Endopterygota</taxon>
        <taxon>Lepidoptera</taxon>
        <taxon>Glossata</taxon>
        <taxon>Ditrysia</taxon>
        <taxon>Tineoidea</taxon>
        <taxon>Psychidae</taxon>
        <taxon>Oiketicinae</taxon>
        <taxon>Eumeta</taxon>
    </lineage>
</organism>
<evidence type="ECO:0000313" key="1">
    <source>
        <dbReference type="EMBL" id="GBP47536.1"/>
    </source>
</evidence>
<accession>A0A4C1W831</accession>
<proteinExistence type="predicted"/>
<keyword evidence="2" id="KW-1185">Reference proteome</keyword>